<dbReference type="EMBL" id="CAJNRG010010184">
    <property type="protein sequence ID" value="CAF2120019.1"/>
    <property type="molecule type" value="Genomic_DNA"/>
</dbReference>
<protein>
    <recommendedName>
        <fullName evidence="1">AB hydrolase-1 domain-containing protein</fullName>
    </recommendedName>
</protein>
<evidence type="ECO:0000313" key="2">
    <source>
        <dbReference type="EMBL" id="CAF2120019.1"/>
    </source>
</evidence>
<evidence type="ECO:0000313" key="4">
    <source>
        <dbReference type="Proteomes" id="UP000663842"/>
    </source>
</evidence>
<accession>A0A819BJE4</accession>
<evidence type="ECO:0000259" key="1">
    <source>
        <dbReference type="Pfam" id="PF00561"/>
    </source>
</evidence>
<dbReference type="SUPFAM" id="SSF53474">
    <property type="entry name" value="alpha/beta-Hydrolases"/>
    <property type="match status" value="1"/>
</dbReference>
<dbReference type="InterPro" id="IPR000073">
    <property type="entry name" value="AB_hydrolase_1"/>
</dbReference>
<dbReference type="PANTHER" id="PTHR36837:SF5">
    <property type="entry name" value="POLY-3-HYDROXYBUTYRATE SYNTHASE"/>
    <property type="match status" value="1"/>
</dbReference>
<dbReference type="Proteomes" id="UP000663842">
    <property type="component" value="Unassembled WGS sequence"/>
</dbReference>
<dbReference type="PANTHER" id="PTHR36837">
    <property type="entry name" value="POLY(3-HYDROXYALKANOATE) POLYMERASE SUBUNIT PHAC"/>
    <property type="match status" value="1"/>
</dbReference>
<dbReference type="AlphaFoldDB" id="A0A819BJE4"/>
<organism evidence="3 4">
    <name type="scientific">Rotaria magnacalcarata</name>
    <dbReference type="NCBI Taxonomy" id="392030"/>
    <lineage>
        <taxon>Eukaryota</taxon>
        <taxon>Metazoa</taxon>
        <taxon>Spiralia</taxon>
        <taxon>Gnathifera</taxon>
        <taxon>Rotifera</taxon>
        <taxon>Eurotatoria</taxon>
        <taxon>Bdelloidea</taxon>
        <taxon>Philodinida</taxon>
        <taxon>Philodinidae</taxon>
        <taxon>Rotaria</taxon>
    </lineage>
</organism>
<dbReference type="InterPro" id="IPR029058">
    <property type="entry name" value="AB_hydrolase_fold"/>
</dbReference>
<evidence type="ECO:0000313" key="3">
    <source>
        <dbReference type="EMBL" id="CAF3803105.1"/>
    </source>
</evidence>
<proteinExistence type="predicted"/>
<dbReference type="Pfam" id="PF00561">
    <property type="entry name" value="Abhydrolase_1"/>
    <property type="match status" value="1"/>
</dbReference>
<comment type="caution">
    <text evidence="3">The sequence shown here is derived from an EMBL/GenBank/DDBJ whole genome shotgun (WGS) entry which is preliminary data.</text>
</comment>
<dbReference type="Proteomes" id="UP000663887">
    <property type="component" value="Unassembled WGS sequence"/>
</dbReference>
<feature type="domain" description="AB hydrolase-1" evidence="1">
    <location>
        <begin position="150"/>
        <end position="277"/>
    </location>
</feature>
<gene>
    <name evidence="3" type="ORF">UXM345_LOCUS4929</name>
    <name evidence="2" type="ORF">XDN619_LOCUS22508</name>
</gene>
<dbReference type="EMBL" id="CAJOBF010000351">
    <property type="protein sequence ID" value="CAF3803105.1"/>
    <property type="molecule type" value="Genomic_DNA"/>
</dbReference>
<reference evidence="3" key="1">
    <citation type="submission" date="2021-02" db="EMBL/GenBank/DDBJ databases">
        <authorList>
            <person name="Nowell W R."/>
        </authorList>
    </citation>
    <scope>NUCLEOTIDE SEQUENCE</scope>
</reference>
<sequence length="348" mass="39329">MMQLLQHPSTQLSSDFYDKNKSQEIATKLFEQLFEHPEKFTDINLEYIHNLQKLITNSVAKFTGGKSEDPQNDTSFFDKRFKDPAWQQRGTLLAIAIAYYKSKNNPIINSASFLTTLVDFANPGEIGALINKSTIGYIENKVSEVGYLDGKYLSNSFSLIRANALVWSYFVNNYLLGKSPAAFDILYWNSDATNLPAKMYIYYLKNMYIDNLLKVAGGIEMLGTKINLADIEVPTFSLAAKGDHIALWQSVYDGVKLFKGNTTFCLTEAGHVAGVVNPATSNKYSHMISTDILENPNEWLESAKVHEGSWWKSWNKWLLNNSEELEKSINYNSLEMIEPAPGSYVTQI</sequence>
<dbReference type="InterPro" id="IPR051321">
    <property type="entry name" value="PHA/PHB_synthase"/>
</dbReference>
<name>A0A819BJE4_9BILA</name>